<reference evidence="2 4" key="2">
    <citation type="journal article" date="2017" name="BMC Genomics">
        <title>Genomic analysis of methanogenic archaea reveals a shift towards energy conservation.</title>
        <authorList>
            <person name="Gilmore S.P."/>
            <person name="Henske J.K."/>
            <person name="Sexton J.A."/>
            <person name="Solomon K.V."/>
            <person name="Seppala S."/>
            <person name="Yoo J.I."/>
            <person name="Huyett L.M."/>
            <person name="Pressman A."/>
            <person name="Cogan J.Z."/>
            <person name="Kivenson V."/>
            <person name="Peng X."/>
            <person name="Tan Y."/>
            <person name="Valentine D.L."/>
            <person name="O'Malley M.A."/>
        </authorList>
    </citation>
    <scope>NUCLEOTIDE SEQUENCE [LARGE SCALE GENOMIC DNA]</scope>
    <source>
        <strain evidence="2 4">1R-7</strain>
    </source>
</reference>
<proteinExistence type="predicted"/>
<dbReference type="InterPro" id="IPR021869">
    <property type="entry name" value="RNase_Zc3h12_NYN"/>
</dbReference>
<dbReference type="EMBL" id="LMVN01000024">
    <property type="protein sequence ID" value="PAV06949.1"/>
    <property type="molecule type" value="Genomic_DNA"/>
</dbReference>
<evidence type="ECO:0000259" key="1">
    <source>
        <dbReference type="Pfam" id="PF11977"/>
    </source>
</evidence>
<evidence type="ECO:0000313" key="2">
    <source>
        <dbReference type="EMBL" id="PAV06949.1"/>
    </source>
</evidence>
<reference evidence="3 5" key="1">
    <citation type="submission" date="2016-04" db="EMBL/GenBank/DDBJ databases">
        <title>Genome sequence of Methanosphaera cuniculi DSM 4103.</title>
        <authorList>
            <person name="Poehlein A."/>
            <person name="Seedorf H."/>
            <person name="Daniel R."/>
        </authorList>
    </citation>
    <scope>NUCLEOTIDE SEQUENCE [LARGE SCALE GENOMIC DNA]</scope>
    <source>
        <strain evidence="3 5">DSM 4103</strain>
    </source>
</reference>
<dbReference type="Proteomes" id="UP000246004">
    <property type="component" value="Unassembled WGS sequence"/>
</dbReference>
<dbReference type="OrthoDB" id="74167at2157"/>
<gene>
    <name evidence="2" type="ORF">ASJ82_07510</name>
    <name evidence="3" type="ORF">MSCUN_04340</name>
</gene>
<evidence type="ECO:0000313" key="3">
    <source>
        <dbReference type="EMBL" id="PWL08721.1"/>
    </source>
</evidence>
<keyword evidence="4" id="KW-1185">Reference proteome</keyword>
<dbReference type="Proteomes" id="UP000217528">
    <property type="component" value="Unassembled WGS sequence"/>
</dbReference>
<comment type="caution">
    <text evidence="2">The sequence shown here is derived from an EMBL/GenBank/DDBJ whole genome shotgun (WGS) entry which is preliminary data.</text>
</comment>
<accession>A0A2A2HC15</accession>
<dbReference type="AlphaFoldDB" id="A0A2A2HC15"/>
<sequence>MKIIVDGSNVAYYGQKPNEETGKVTPSLKTLKVAIHTLKKLGHEPLVLADAPLRHEIDDKDGFNEMIQNEEVFPVPAGTIADHYILNLAYEEDAKILSNDFFREYQDEFQDISSRRLPYRVKDGRFQIGKPSPPKKVKNILQKICSKSLNEFESRGFDVYKSKRNNKFSGLAVAQEAINRVNDEEENAIDTKLENVFMKIPILNKLVGIVDEEIEDSDFLIFVLVNPKDYKEAVKNAGTIAVTVKNKLGLDHSPLVAVRNDLFTRPGAFELNIIYSDEILEESPYNLDIIINDSDYSFIKHNSRNIASTLAGRLGTWKFPRVAVKPSMLMEKPGQFEVSIERGGKN</sequence>
<organism evidence="2 4">
    <name type="scientific">Methanosphaera cuniculi</name>
    <dbReference type="NCBI Taxonomy" id="1077256"/>
    <lineage>
        <taxon>Archaea</taxon>
        <taxon>Methanobacteriati</taxon>
        <taxon>Methanobacteriota</taxon>
        <taxon>Methanomada group</taxon>
        <taxon>Methanobacteria</taxon>
        <taxon>Methanobacteriales</taxon>
        <taxon>Methanobacteriaceae</taxon>
        <taxon>Methanosphaera</taxon>
    </lineage>
</organism>
<evidence type="ECO:0000313" key="5">
    <source>
        <dbReference type="Proteomes" id="UP000246004"/>
    </source>
</evidence>
<dbReference type="EMBL" id="LWMS01000010">
    <property type="protein sequence ID" value="PWL08721.1"/>
    <property type="molecule type" value="Genomic_DNA"/>
</dbReference>
<dbReference type="RefSeq" id="WP_095609125.1">
    <property type="nucleotide sequence ID" value="NZ_LMVN01000024.1"/>
</dbReference>
<name>A0A2A2HC15_9EURY</name>
<evidence type="ECO:0000313" key="4">
    <source>
        <dbReference type="Proteomes" id="UP000217528"/>
    </source>
</evidence>
<dbReference type="Gene3D" id="3.40.50.11980">
    <property type="match status" value="1"/>
</dbReference>
<protein>
    <submittedName>
        <fullName evidence="2 3">Zc3h12a-like ribonuclease</fullName>
    </submittedName>
</protein>
<dbReference type="Pfam" id="PF11977">
    <property type="entry name" value="RNase_Zc3h12a"/>
    <property type="match status" value="1"/>
</dbReference>
<feature type="domain" description="RNase NYN" evidence="1">
    <location>
        <begin position="2"/>
        <end position="142"/>
    </location>
</feature>